<dbReference type="Gene3D" id="1.10.246.190">
    <property type="entry name" value="Autophagy protein Apg5, helix rich domain"/>
    <property type="match status" value="1"/>
</dbReference>
<dbReference type="PANTHER" id="PTHR13040:SF2">
    <property type="entry name" value="AUTOPHAGY PROTEIN 5"/>
    <property type="match status" value="1"/>
</dbReference>
<evidence type="ECO:0000256" key="2">
    <source>
        <dbReference type="ARBA" id="ARBA00006910"/>
    </source>
</evidence>
<feature type="domain" description="Autophagy protein ATG5 UblA" evidence="10">
    <location>
        <begin position="7"/>
        <end position="99"/>
    </location>
</feature>
<dbReference type="OrthoDB" id="272162at2759"/>
<dbReference type="InterPro" id="IPR042527">
    <property type="entry name" value="Atg5_UblA_dom_sf"/>
</dbReference>
<protein>
    <recommendedName>
        <fullName evidence="7">Autophagy protein 5</fullName>
    </recommendedName>
</protein>
<dbReference type="GO" id="GO:0006995">
    <property type="term" value="P:cellular response to nitrogen starvation"/>
    <property type="evidence" value="ECO:0007669"/>
    <property type="project" value="TreeGrafter"/>
</dbReference>
<feature type="domain" description="Autophagy protein ATG5 UblB" evidence="8">
    <location>
        <begin position="180"/>
        <end position="268"/>
    </location>
</feature>
<comment type="similarity">
    <text evidence="2 7">Belongs to the ATG5 family.</text>
</comment>
<dbReference type="Gene3D" id="3.10.20.90">
    <property type="entry name" value="Phosphatidylinositol 3-kinase Catalytic Subunit, Chain A, domain 1"/>
    <property type="match status" value="1"/>
</dbReference>
<evidence type="ECO:0000256" key="7">
    <source>
        <dbReference type="RuleBase" id="RU361202"/>
    </source>
</evidence>
<evidence type="ECO:0000256" key="4">
    <source>
        <dbReference type="ARBA" id="ARBA00022499"/>
    </source>
</evidence>
<dbReference type="EMBL" id="CAKXYY010000002">
    <property type="protein sequence ID" value="CAH2350620.1"/>
    <property type="molecule type" value="Genomic_DNA"/>
</dbReference>
<dbReference type="GO" id="GO:0061908">
    <property type="term" value="C:phagophore"/>
    <property type="evidence" value="ECO:0007669"/>
    <property type="project" value="TreeGrafter"/>
</dbReference>
<evidence type="ECO:0000259" key="10">
    <source>
        <dbReference type="Pfam" id="PF20638"/>
    </source>
</evidence>
<dbReference type="GO" id="GO:0034274">
    <property type="term" value="C:Atg12-Atg5-Atg16 complex"/>
    <property type="evidence" value="ECO:0007669"/>
    <property type="project" value="TreeGrafter"/>
</dbReference>
<dbReference type="AlphaFoldDB" id="A0A9P0QLH0"/>
<dbReference type="GO" id="GO:0000422">
    <property type="term" value="P:autophagy of mitochondrion"/>
    <property type="evidence" value="ECO:0007669"/>
    <property type="project" value="TreeGrafter"/>
</dbReference>
<evidence type="ECO:0000256" key="5">
    <source>
        <dbReference type="ARBA" id="ARBA00022843"/>
    </source>
</evidence>
<sequence>MEISKKLWDGTIPLCIIFSHEGVDRELYLEIHRVSYFPLIYEKLVSYFSHYDTGLNIDKIWLEFDDGQSKVPIQWNIPSGLLYDLLHTTSGNNSIWTLRLVHNNYPSKHILPHANVTHLKTTYMNQIKQSSYVLYGNSKAIMSLSAGKSEELWNSVVKHNWTLYEAISTNDITKNKNILRVPVKLFISGSPVVIQAPIFPSAKNGVSHTTLKDVLYEHVPTLFHGGITAKVIVHGVDISFLLDSKDSPSILELWKLFKNVDNFLNLIIRAPADSVTDNYLANIATTRIVA</sequence>
<reference evidence="11" key="1">
    <citation type="submission" date="2022-03" db="EMBL/GenBank/DDBJ databases">
        <authorList>
            <person name="Legras J.-L."/>
            <person name="Devillers H."/>
            <person name="Grondin C."/>
        </authorList>
    </citation>
    <scope>NUCLEOTIDE SEQUENCE</scope>
    <source>
        <strain evidence="11">CLIB 1423</strain>
    </source>
</reference>
<comment type="caution">
    <text evidence="11">The sequence shown here is derived from an EMBL/GenBank/DDBJ whole genome shotgun (WGS) entry which is preliminary data.</text>
</comment>
<dbReference type="InterPro" id="IPR048318">
    <property type="entry name" value="ATG5_UblB"/>
</dbReference>
<evidence type="ECO:0000256" key="3">
    <source>
        <dbReference type="ARBA" id="ARBA00011554"/>
    </source>
</evidence>
<dbReference type="Gene3D" id="3.10.20.620">
    <property type="match status" value="1"/>
</dbReference>
<keyword evidence="6 7" id="KW-0072">Autophagy</keyword>
<keyword evidence="4 7" id="KW-1017">Isopeptide bond</keyword>
<evidence type="ECO:0000259" key="9">
    <source>
        <dbReference type="Pfam" id="PF20637"/>
    </source>
</evidence>
<dbReference type="Pfam" id="PF20638">
    <property type="entry name" value="ATG5_UblA"/>
    <property type="match status" value="1"/>
</dbReference>
<organism evidence="11 12">
    <name type="scientific">[Candida] railenensis</name>
    <dbReference type="NCBI Taxonomy" id="45579"/>
    <lineage>
        <taxon>Eukaryota</taxon>
        <taxon>Fungi</taxon>
        <taxon>Dikarya</taxon>
        <taxon>Ascomycota</taxon>
        <taxon>Saccharomycotina</taxon>
        <taxon>Pichiomycetes</taxon>
        <taxon>Debaryomycetaceae</taxon>
        <taxon>Kurtzmaniella</taxon>
    </lineage>
</organism>
<keyword evidence="7" id="KW-0813">Transport</keyword>
<evidence type="ECO:0000313" key="11">
    <source>
        <dbReference type="EMBL" id="CAH2350620.1"/>
    </source>
</evidence>
<name>A0A9P0QLH0_9ASCO</name>
<proteinExistence type="inferred from homology"/>
<dbReference type="GO" id="GO:0005776">
    <property type="term" value="C:autophagosome"/>
    <property type="evidence" value="ECO:0007669"/>
    <property type="project" value="TreeGrafter"/>
</dbReference>
<dbReference type="GO" id="GO:0034727">
    <property type="term" value="P:piecemeal microautophagy of the nucleus"/>
    <property type="evidence" value="ECO:0007669"/>
    <property type="project" value="TreeGrafter"/>
</dbReference>
<dbReference type="Proteomes" id="UP000837801">
    <property type="component" value="Unassembled WGS sequence"/>
</dbReference>
<dbReference type="GO" id="GO:0019776">
    <property type="term" value="F:Atg8-family ligase activity"/>
    <property type="evidence" value="ECO:0007669"/>
    <property type="project" value="TreeGrafter"/>
</dbReference>
<dbReference type="InterPro" id="IPR048939">
    <property type="entry name" value="ATG5_UblA"/>
</dbReference>
<dbReference type="InterPro" id="IPR048940">
    <property type="entry name" value="ATG5_HBR"/>
</dbReference>
<dbReference type="GO" id="GO:0044233">
    <property type="term" value="C:mitochondria-associated endoplasmic reticulum membrane contact site"/>
    <property type="evidence" value="ECO:0007669"/>
    <property type="project" value="TreeGrafter"/>
</dbReference>
<dbReference type="InterPro" id="IPR042526">
    <property type="entry name" value="Atg5_HR"/>
</dbReference>
<comment type="subcellular location">
    <subcellularLocation>
        <location evidence="1 7">Preautophagosomal structure membrane</location>
        <topology evidence="1 7">Peripheral membrane protein</topology>
    </subcellularLocation>
</comment>
<keyword evidence="12" id="KW-1185">Reference proteome</keyword>
<keyword evidence="7" id="KW-0472">Membrane</keyword>
<evidence type="ECO:0000259" key="8">
    <source>
        <dbReference type="Pfam" id="PF04106"/>
    </source>
</evidence>
<keyword evidence="5 7" id="KW-0832">Ubl conjugation</keyword>
<accession>A0A9P0QLH0</accession>
<dbReference type="Pfam" id="PF04106">
    <property type="entry name" value="ATG5_UblB"/>
    <property type="match status" value="1"/>
</dbReference>
<dbReference type="PANTHER" id="PTHR13040">
    <property type="entry name" value="AUTOPHAGY PROTEIN 5"/>
    <property type="match status" value="1"/>
</dbReference>
<evidence type="ECO:0000256" key="1">
    <source>
        <dbReference type="ARBA" id="ARBA00004623"/>
    </source>
</evidence>
<dbReference type="GO" id="GO:0034045">
    <property type="term" value="C:phagophore assembly site membrane"/>
    <property type="evidence" value="ECO:0007669"/>
    <property type="project" value="UniProtKB-SubCell"/>
</dbReference>
<comment type="function">
    <text evidence="7">Involved in cytoplasm to vacuole transport (Cvt) and autophagic vesicle formation.</text>
</comment>
<gene>
    <name evidence="11" type="ORF">CLIB1423_02S01244</name>
</gene>
<feature type="domain" description="Autophagy protein ATG5 alpha-helical bundle region" evidence="9">
    <location>
        <begin position="119"/>
        <end position="168"/>
    </location>
</feature>
<dbReference type="InterPro" id="IPR007239">
    <property type="entry name" value="Atg5"/>
</dbReference>
<evidence type="ECO:0000313" key="12">
    <source>
        <dbReference type="Proteomes" id="UP000837801"/>
    </source>
</evidence>
<evidence type="ECO:0000256" key="6">
    <source>
        <dbReference type="ARBA" id="ARBA00023006"/>
    </source>
</evidence>
<comment type="subunit">
    <text evidence="3 7">Conjugated with ATG12.</text>
</comment>
<dbReference type="Pfam" id="PF20637">
    <property type="entry name" value="ATG5_HBR"/>
    <property type="match status" value="1"/>
</dbReference>